<keyword evidence="2" id="KW-0472">Membrane</keyword>
<dbReference type="GO" id="GO:0004497">
    <property type="term" value="F:monooxygenase activity"/>
    <property type="evidence" value="ECO:0007669"/>
    <property type="project" value="InterPro"/>
</dbReference>
<dbReference type="InterPro" id="IPR036396">
    <property type="entry name" value="Cyt_P450_sf"/>
</dbReference>
<dbReference type="GO" id="GO:0005506">
    <property type="term" value="F:iron ion binding"/>
    <property type="evidence" value="ECO:0007669"/>
    <property type="project" value="InterPro"/>
</dbReference>
<evidence type="ECO:0000256" key="1">
    <source>
        <dbReference type="SAM" id="MobiDB-lite"/>
    </source>
</evidence>
<evidence type="ECO:0000313" key="3">
    <source>
        <dbReference type="EMBL" id="CAE7489212.1"/>
    </source>
</evidence>
<feature type="transmembrane region" description="Helical" evidence="2">
    <location>
        <begin position="60"/>
        <end position="78"/>
    </location>
</feature>
<dbReference type="Pfam" id="PF00067">
    <property type="entry name" value="p450"/>
    <property type="match status" value="1"/>
</dbReference>
<comment type="caution">
    <text evidence="3">The sequence shown here is derived from an EMBL/GenBank/DDBJ whole genome shotgun (WGS) entry which is preliminary data.</text>
</comment>
<dbReference type="GO" id="GO:0016705">
    <property type="term" value="F:oxidoreductase activity, acting on paired donors, with incorporation or reduction of molecular oxygen"/>
    <property type="evidence" value="ECO:0007669"/>
    <property type="project" value="InterPro"/>
</dbReference>
<keyword evidence="2" id="KW-0812">Transmembrane</keyword>
<organism evidence="3 4">
    <name type="scientific">Symbiodinium natans</name>
    <dbReference type="NCBI Taxonomy" id="878477"/>
    <lineage>
        <taxon>Eukaryota</taxon>
        <taxon>Sar</taxon>
        <taxon>Alveolata</taxon>
        <taxon>Dinophyceae</taxon>
        <taxon>Suessiales</taxon>
        <taxon>Symbiodiniaceae</taxon>
        <taxon>Symbiodinium</taxon>
    </lineage>
</organism>
<keyword evidence="2" id="KW-1133">Transmembrane helix</keyword>
<evidence type="ECO:0000256" key="2">
    <source>
        <dbReference type="SAM" id="Phobius"/>
    </source>
</evidence>
<dbReference type="EMBL" id="CAJNDS010002469">
    <property type="protein sequence ID" value="CAE7489212.1"/>
    <property type="molecule type" value="Genomic_DNA"/>
</dbReference>
<dbReference type="AlphaFoldDB" id="A0A812SNN7"/>
<feature type="transmembrane region" description="Helical" evidence="2">
    <location>
        <begin position="33"/>
        <end position="54"/>
    </location>
</feature>
<dbReference type="GO" id="GO:0020037">
    <property type="term" value="F:heme binding"/>
    <property type="evidence" value="ECO:0007669"/>
    <property type="project" value="InterPro"/>
</dbReference>
<proteinExistence type="predicted"/>
<gene>
    <name evidence="3" type="primary">CYP714B2</name>
    <name evidence="3" type="ORF">SNAT2548_LOCUS27432</name>
</gene>
<dbReference type="SUPFAM" id="SSF48264">
    <property type="entry name" value="Cytochrome P450"/>
    <property type="match status" value="1"/>
</dbReference>
<evidence type="ECO:0000313" key="4">
    <source>
        <dbReference type="Proteomes" id="UP000604046"/>
    </source>
</evidence>
<dbReference type="OrthoDB" id="1470350at2759"/>
<sequence>MSADEERRGLLSSGEPSQSAPLLGGPLVSWNQFWTCVVPILVAALALPSVFGLWYVSAGIGALLLLYLAVIVVILFCFRNSFQLWALQRPWNCLVRLLLPPVEIIDSLGSGNTDYCMWKYRSWGENLCASAQVWIGSHKEISKALTNPQARNNWLGEHPLYRGSLPEGPSGRCVFLLSLSNKAAGGTGDHEAFRKCMIDTLFNDAAVARETDEISKQLISQAAENYVKESEFEFYHGTEGTNTVFWTKYLHHVLFGLNIKDGELLKTLDAFYDGASALMHYLEPFGRLPCFSNHAGIGKVADLYEKSPSFANFQVKPEYNNMTARELALLMTSIIRIAGVQGSRMLLWLCTSGSLHGNLQVDARPIWDSLNLDDDDEVERFILEVSRLSPPVTISSRISTEPFSCEINGKTYSFPQGTMVGIPLVYGNIDPTVWGDDAFDFNHRRPGLRENHVGFNSVNGVGPRECPGKGLVLRTTVRLLQAMGKKRRQQSATA</sequence>
<dbReference type="InterPro" id="IPR001128">
    <property type="entry name" value="Cyt_P450"/>
</dbReference>
<feature type="region of interest" description="Disordered" evidence="1">
    <location>
        <begin position="1"/>
        <end position="20"/>
    </location>
</feature>
<dbReference type="Gene3D" id="1.10.630.10">
    <property type="entry name" value="Cytochrome P450"/>
    <property type="match status" value="1"/>
</dbReference>
<name>A0A812SNN7_9DINO</name>
<keyword evidence="4" id="KW-1185">Reference proteome</keyword>
<reference evidence="3" key="1">
    <citation type="submission" date="2021-02" db="EMBL/GenBank/DDBJ databases">
        <authorList>
            <person name="Dougan E. K."/>
            <person name="Rhodes N."/>
            <person name="Thang M."/>
            <person name="Chan C."/>
        </authorList>
    </citation>
    <scope>NUCLEOTIDE SEQUENCE</scope>
</reference>
<dbReference type="Proteomes" id="UP000604046">
    <property type="component" value="Unassembled WGS sequence"/>
</dbReference>
<accession>A0A812SNN7</accession>
<protein>
    <submittedName>
        <fullName evidence="3">CYP714B2 protein</fullName>
    </submittedName>
</protein>